<evidence type="ECO:0000256" key="3">
    <source>
        <dbReference type="ARBA" id="ARBA00022490"/>
    </source>
</evidence>
<dbReference type="OrthoDB" id="7289984at2759"/>
<dbReference type="Pfam" id="PF00106">
    <property type="entry name" value="adh_short"/>
    <property type="match status" value="1"/>
</dbReference>
<dbReference type="PROSITE" id="PS00061">
    <property type="entry name" value="ADH_SHORT"/>
    <property type="match status" value="1"/>
</dbReference>
<evidence type="ECO:0000256" key="2">
    <source>
        <dbReference type="ARBA" id="ARBA00006484"/>
    </source>
</evidence>
<evidence type="ECO:0000256" key="4">
    <source>
        <dbReference type="ARBA" id="ARBA00022553"/>
    </source>
</evidence>
<dbReference type="EC" id="1.1.1.184" evidence="7"/>
<evidence type="ECO:0000256" key="6">
    <source>
        <dbReference type="ARBA" id="ARBA00023002"/>
    </source>
</evidence>
<dbReference type="EMBL" id="LMAW01002945">
    <property type="protein sequence ID" value="KQK75382.1"/>
    <property type="molecule type" value="Genomic_DNA"/>
</dbReference>
<protein>
    <recommendedName>
        <fullName evidence="7">carbonyl reductase (NADPH)</fullName>
        <ecNumber evidence="7">1.1.1.184</ecNumber>
    </recommendedName>
</protein>
<dbReference type="SUPFAM" id="SSF51735">
    <property type="entry name" value="NAD(P)-binding Rossmann-fold domains"/>
    <property type="match status" value="1"/>
</dbReference>
<dbReference type="InterPro" id="IPR045313">
    <property type="entry name" value="CBR1-like"/>
</dbReference>
<dbReference type="FunFam" id="3.40.50.720:FF:000164">
    <property type="entry name" value="Carbonyl reductase [NADPH] 1"/>
    <property type="match status" value="1"/>
</dbReference>
<name>A0A0Q3T425_AMAAE</name>
<comment type="similarity">
    <text evidence="2 8">Belongs to the short-chain dehydrogenases/reductases (SDR) family.</text>
</comment>
<accession>A0A0Q3T425</accession>
<keyword evidence="6" id="KW-0560">Oxidoreductase</keyword>
<dbReference type="PANTHER" id="PTHR43963:SF4">
    <property type="entry name" value="CARBONYL REDUCTASE (NADPH)"/>
    <property type="match status" value="1"/>
</dbReference>
<dbReference type="InterPro" id="IPR036291">
    <property type="entry name" value="NAD(P)-bd_dom_sf"/>
</dbReference>
<evidence type="ECO:0000313" key="10">
    <source>
        <dbReference type="Proteomes" id="UP000051836"/>
    </source>
</evidence>
<evidence type="ECO:0000256" key="5">
    <source>
        <dbReference type="ARBA" id="ARBA00022857"/>
    </source>
</evidence>
<organism evidence="9 10">
    <name type="scientific">Amazona aestiva</name>
    <name type="common">Blue-fronted Amazon parrot</name>
    <dbReference type="NCBI Taxonomy" id="12930"/>
    <lineage>
        <taxon>Eukaryota</taxon>
        <taxon>Metazoa</taxon>
        <taxon>Chordata</taxon>
        <taxon>Craniata</taxon>
        <taxon>Vertebrata</taxon>
        <taxon>Euteleostomi</taxon>
        <taxon>Archelosauria</taxon>
        <taxon>Archosauria</taxon>
        <taxon>Dinosauria</taxon>
        <taxon>Saurischia</taxon>
        <taxon>Theropoda</taxon>
        <taxon>Coelurosauria</taxon>
        <taxon>Aves</taxon>
        <taxon>Neognathae</taxon>
        <taxon>Neoaves</taxon>
        <taxon>Telluraves</taxon>
        <taxon>Australaves</taxon>
        <taxon>Psittaciformes</taxon>
        <taxon>Psittacidae</taxon>
        <taxon>Amazona</taxon>
    </lineage>
</organism>
<comment type="subcellular location">
    <subcellularLocation>
        <location evidence="1">Cytoplasm</location>
    </subcellularLocation>
</comment>
<evidence type="ECO:0000313" key="9">
    <source>
        <dbReference type="EMBL" id="KQK75382.1"/>
    </source>
</evidence>
<gene>
    <name evidence="9" type="ORF">AAES_147545</name>
</gene>
<dbReference type="GO" id="GO:0004090">
    <property type="term" value="F:carbonyl reductase (NADPH) activity"/>
    <property type="evidence" value="ECO:0007669"/>
    <property type="project" value="UniProtKB-EC"/>
</dbReference>
<comment type="caution">
    <text evidence="9">The sequence shown here is derived from an EMBL/GenBank/DDBJ whole genome shotgun (WGS) entry which is preliminary data.</text>
</comment>
<dbReference type="Proteomes" id="UP000051836">
    <property type="component" value="Unassembled WGS sequence"/>
</dbReference>
<dbReference type="PRINTS" id="PR00080">
    <property type="entry name" value="SDRFAMILY"/>
</dbReference>
<reference evidence="9 10" key="1">
    <citation type="submission" date="2015-10" db="EMBL/GenBank/DDBJ databases">
        <authorList>
            <person name="Gilbert D.G."/>
        </authorList>
    </citation>
    <scope>NUCLEOTIDE SEQUENCE [LARGE SCALE GENOMIC DNA]</scope>
    <source>
        <strain evidence="9">FVVF132</strain>
    </source>
</reference>
<dbReference type="PANTHER" id="PTHR43963">
    <property type="entry name" value="CARBONYL REDUCTASE 1-RELATED"/>
    <property type="match status" value="1"/>
</dbReference>
<keyword evidence="3" id="KW-0963">Cytoplasm</keyword>
<dbReference type="CDD" id="cd05324">
    <property type="entry name" value="carb_red_PTCR-like_SDR_c"/>
    <property type="match status" value="1"/>
</dbReference>
<proteinExistence type="inferred from homology"/>
<dbReference type="Gene3D" id="3.40.50.720">
    <property type="entry name" value="NAD(P)-binding Rossmann-like Domain"/>
    <property type="match status" value="1"/>
</dbReference>
<keyword evidence="4" id="KW-0597">Phosphoprotein</keyword>
<dbReference type="PRINTS" id="PR00081">
    <property type="entry name" value="GDHRDH"/>
</dbReference>
<keyword evidence="5" id="KW-0521">NADP</keyword>
<keyword evidence="10" id="KW-1185">Reference proteome</keyword>
<sequence length="276" mass="30260">MSSVPVAVVTGSNKGIGFSIVRALCHQFPGDVYLTARDPSRGQEAVKKLQEEGLSVLFHQLDIDDPQSIRALRDFLKEKYGGLDVLVNNAGIAFKMHDTAPFAVQAEVTLKTNFFGTRNVCTELLPLVKPYGRVVNVSSMASGLALGKCSRELQQKFRSNTITEDELVELMTKFVEDTKKGVHEKEGWPNTAYGVSKIGVTVLSRIQARMLSEKRKDDHILLNACCPGWVRTDMAGPKAPKSPDEGAETPVYLALLPSNADGPHGQFVSEKTVQTW</sequence>
<evidence type="ECO:0000256" key="1">
    <source>
        <dbReference type="ARBA" id="ARBA00004496"/>
    </source>
</evidence>
<dbReference type="GO" id="GO:0005737">
    <property type="term" value="C:cytoplasm"/>
    <property type="evidence" value="ECO:0007669"/>
    <property type="project" value="UniProtKB-SubCell"/>
</dbReference>
<evidence type="ECO:0000256" key="8">
    <source>
        <dbReference type="RuleBase" id="RU000363"/>
    </source>
</evidence>
<dbReference type="InterPro" id="IPR020904">
    <property type="entry name" value="Sc_DH/Rdtase_CS"/>
</dbReference>
<dbReference type="STRING" id="12930.A0A0Q3T425"/>
<evidence type="ECO:0000256" key="7">
    <source>
        <dbReference type="ARBA" id="ARBA00026118"/>
    </source>
</evidence>
<dbReference type="InterPro" id="IPR002347">
    <property type="entry name" value="SDR_fam"/>
</dbReference>
<dbReference type="AlphaFoldDB" id="A0A0Q3T425"/>